<dbReference type="GeneID" id="55616081"/>
<accession>A0A4Y5TV46</accession>
<sequence>MASKIKVCAKYAHNDEDIDWDTERSFLDVLQSLPNGLRPYNFRLWDYVEEEWITVVTYDSHKSTVTVKDDHGHSWSEDWMSNYWLHCDFMLSPSPGHYQAVLPLSERTSVLMDVAKTCGIPATRLLTNPHMDRMVLKDKA</sequence>
<protein>
    <submittedName>
        <fullName evidence="1">Uncharacterized protein</fullName>
    </submittedName>
</protein>
<dbReference type="KEGG" id="vg:55616081"/>
<evidence type="ECO:0000313" key="1">
    <source>
        <dbReference type="EMBL" id="QDB73244.1"/>
    </source>
</evidence>
<proteinExistence type="predicted"/>
<organism evidence="1 2">
    <name type="scientific">Vibrio phage VAP7</name>
    <dbReference type="NCBI Taxonomy" id="2584487"/>
    <lineage>
        <taxon>Viruses</taxon>
        <taxon>Duplodnaviria</taxon>
        <taxon>Heunggongvirae</taxon>
        <taxon>Uroviricota</taxon>
        <taxon>Caudoviricetes</taxon>
        <taxon>Pantevenvirales</taxon>
        <taxon>Ackermannviridae</taxon>
        <taxon>Vapseptimavirus</taxon>
        <taxon>Vapseptimavirus VAP7</taxon>
    </lineage>
</organism>
<evidence type="ECO:0000313" key="2">
    <source>
        <dbReference type="Proteomes" id="UP000318470"/>
    </source>
</evidence>
<dbReference type="Proteomes" id="UP000318470">
    <property type="component" value="Segment"/>
</dbReference>
<reference evidence="1 2" key="1">
    <citation type="submission" date="2019-04" db="EMBL/GenBank/DDBJ databases">
        <authorList>
            <person name="Gao M."/>
            <person name="Bai C."/>
            <person name="Tong Y."/>
            <person name="Xu X."/>
        </authorList>
    </citation>
    <scope>NUCLEOTIDE SEQUENCE [LARGE SCALE GENOMIC DNA]</scope>
    <source>
        <strain evidence="1 2">Vibrio alginolyticus VA1</strain>
    </source>
</reference>
<keyword evidence="2" id="KW-1185">Reference proteome</keyword>
<name>A0A4Y5TV46_9CAUD</name>
<dbReference type="EMBL" id="MK795384">
    <property type="protein sequence ID" value="QDB73244.1"/>
    <property type="molecule type" value="Genomic_DNA"/>
</dbReference>
<dbReference type="RefSeq" id="YP_009845718.1">
    <property type="nucleotide sequence ID" value="NC_048765.1"/>
</dbReference>